<dbReference type="Gene3D" id="1.10.10.60">
    <property type="entry name" value="Homeodomain-like"/>
    <property type="match status" value="1"/>
</dbReference>
<evidence type="ECO:0000313" key="4">
    <source>
        <dbReference type="EMBL" id="ANE78549.1"/>
    </source>
</evidence>
<organism evidence="4 5">
    <name type="scientific">Mycobacterium adipatum</name>
    <dbReference type="NCBI Taxonomy" id="1682113"/>
    <lineage>
        <taxon>Bacteria</taxon>
        <taxon>Bacillati</taxon>
        <taxon>Actinomycetota</taxon>
        <taxon>Actinomycetes</taxon>
        <taxon>Mycobacteriales</taxon>
        <taxon>Mycobacteriaceae</taxon>
        <taxon>Mycobacterium</taxon>
    </lineage>
</organism>
<evidence type="ECO:0000259" key="3">
    <source>
        <dbReference type="Pfam" id="PF02909"/>
    </source>
</evidence>
<dbReference type="Proteomes" id="UP000077143">
    <property type="component" value="Chromosome"/>
</dbReference>
<dbReference type="RefSeq" id="WP_067991247.1">
    <property type="nucleotide sequence ID" value="NZ_CP015596.1"/>
</dbReference>
<feature type="domain" description="Tetracycline repressor TetR C-terminal" evidence="3">
    <location>
        <begin position="85"/>
        <end position="218"/>
    </location>
</feature>
<accession>A0A172UHC8</accession>
<dbReference type="EMBL" id="CP015596">
    <property type="protein sequence ID" value="ANE78549.1"/>
    <property type="molecule type" value="Genomic_DNA"/>
</dbReference>
<protein>
    <submittedName>
        <fullName evidence="4">TetR family transcriptional regulator</fullName>
    </submittedName>
</protein>
<dbReference type="KEGG" id="madi:A7U43_03635"/>
<dbReference type="InterPro" id="IPR036271">
    <property type="entry name" value="Tet_transcr_reg_TetR-rel_C_sf"/>
</dbReference>
<evidence type="ECO:0000256" key="2">
    <source>
        <dbReference type="ARBA" id="ARBA00023163"/>
    </source>
</evidence>
<sequence>MATGGPKESAGALRRRRGRPPRIDRARIVEAARAIAPQDLTMQAVADALGVDRSSLNYYVGDRVGLLELIVTDLFEAELRDFVLPDDAAWADVLRAYGKAVHRGVVHLQATATHVQLRGTYSLALAERVLGALTAAGFTVAEGGHILSLVSGVAYTAARDLLGGDQSRSQHTSEVTRILADAPAGQFALLGEVIADRAVAGTADDFDFSLDVVIDGLRLRLDRKG</sequence>
<dbReference type="InterPro" id="IPR009057">
    <property type="entry name" value="Homeodomain-like_sf"/>
</dbReference>
<evidence type="ECO:0000256" key="1">
    <source>
        <dbReference type="ARBA" id="ARBA00023015"/>
    </source>
</evidence>
<dbReference type="OrthoDB" id="3209904at2"/>
<name>A0A172UHC8_9MYCO</name>
<reference evidence="4 5" key="1">
    <citation type="submission" date="2016-05" db="EMBL/GenBank/DDBJ databases">
        <title>Complete genome sequence of a phthalic acid esters degrading Mycobacterium sp. YC-RL4.</title>
        <authorList>
            <person name="Ren L."/>
            <person name="Fan S."/>
            <person name="Ruth N."/>
            <person name="Jia Y."/>
            <person name="Wang J."/>
            <person name="Qiao C."/>
        </authorList>
    </citation>
    <scope>NUCLEOTIDE SEQUENCE [LARGE SCALE GENOMIC DNA]</scope>
    <source>
        <strain evidence="4 5">YC-RL4</strain>
    </source>
</reference>
<dbReference type="STRING" id="1682113.A7U43_03635"/>
<evidence type="ECO:0000313" key="5">
    <source>
        <dbReference type="Proteomes" id="UP000077143"/>
    </source>
</evidence>
<keyword evidence="5" id="KW-1185">Reference proteome</keyword>
<gene>
    <name evidence="4" type="ORF">A7U43_03635</name>
</gene>
<keyword evidence="2" id="KW-0804">Transcription</keyword>
<keyword evidence="1" id="KW-0805">Transcription regulation</keyword>
<dbReference type="Pfam" id="PF02909">
    <property type="entry name" value="TetR_C_1"/>
    <property type="match status" value="1"/>
</dbReference>
<dbReference type="Gene3D" id="1.10.357.10">
    <property type="entry name" value="Tetracycline Repressor, domain 2"/>
    <property type="match status" value="1"/>
</dbReference>
<dbReference type="SUPFAM" id="SSF46689">
    <property type="entry name" value="Homeodomain-like"/>
    <property type="match status" value="1"/>
</dbReference>
<dbReference type="AlphaFoldDB" id="A0A172UHC8"/>
<proteinExistence type="predicted"/>
<dbReference type="SUPFAM" id="SSF48498">
    <property type="entry name" value="Tetracyclin repressor-like, C-terminal domain"/>
    <property type="match status" value="1"/>
</dbReference>
<dbReference type="InterPro" id="IPR004111">
    <property type="entry name" value="Repressor_TetR_C"/>
</dbReference>
<dbReference type="GO" id="GO:0045892">
    <property type="term" value="P:negative regulation of DNA-templated transcription"/>
    <property type="evidence" value="ECO:0007669"/>
    <property type="project" value="InterPro"/>
</dbReference>